<dbReference type="CDD" id="cd12438">
    <property type="entry name" value="RRM_CNOT4"/>
    <property type="match status" value="1"/>
</dbReference>
<feature type="region of interest" description="Disordered" evidence="14">
    <location>
        <begin position="415"/>
        <end position="589"/>
    </location>
</feature>
<name>A0A316W3M7_9BASI</name>
<dbReference type="InterPro" id="IPR035979">
    <property type="entry name" value="RBD_domain_sf"/>
</dbReference>
<dbReference type="GO" id="GO:0030015">
    <property type="term" value="C:CCR4-NOT core complex"/>
    <property type="evidence" value="ECO:0007669"/>
    <property type="project" value="UniProtKB-ARBA"/>
</dbReference>
<keyword evidence="7" id="KW-0805">Transcription regulation</keyword>
<protein>
    <recommendedName>
        <fullName evidence="19">RING-type domain-containing protein</fullName>
    </recommendedName>
</protein>
<evidence type="ECO:0000256" key="5">
    <source>
        <dbReference type="ARBA" id="ARBA00022833"/>
    </source>
</evidence>
<keyword evidence="5" id="KW-0862">Zinc</keyword>
<feature type="compositionally biased region" description="Low complexity" evidence="14">
    <location>
        <begin position="1099"/>
        <end position="1108"/>
    </location>
</feature>
<keyword evidence="3" id="KW-0479">Metal-binding</keyword>
<evidence type="ECO:0000256" key="1">
    <source>
        <dbReference type="ARBA" id="ARBA00004123"/>
    </source>
</evidence>
<evidence type="ECO:0000256" key="3">
    <source>
        <dbReference type="ARBA" id="ARBA00022723"/>
    </source>
</evidence>
<dbReference type="InterPro" id="IPR001841">
    <property type="entry name" value="Znf_RING"/>
</dbReference>
<dbReference type="GO" id="GO:0051254">
    <property type="term" value="P:positive regulation of RNA metabolic process"/>
    <property type="evidence" value="ECO:0007669"/>
    <property type="project" value="UniProtKB-ARBA"/>
</dbReference>
<dbReference type="GO" id="GO:0005634">
    <property type="term" value="C:nucleus"/>
    <property type="evidence" value="ECO:0007669"/>
    <property type="project" value="UniProtKB-SubCell"/>
</dbReference>
<dbReference type="AlphaFoldDB" id="A0A316W3M7"/>
<feature type="region of interest" description="Disordered" evidence="14">
    <location>
        <begin position="1049"/>
        <end position="1136"/>
    </location>
</feature>
<keyword evidence="8 13" id="KW-0175">Coiled coil</keyword>
<keyword evidence="10" id="KW-0539">Nucleus</keyword>
<dbReference type="STRING" id="1522189.A0A316W3M7"/>
<feature type="compositionally biased region" description="Low complexity" evidence="14">
    <location>
        <begin position="868"/>
        <end position="887"/>
    </location>
</feature>
<feature type="compositionally biased region" description="Low complexity" evidence="14">
    <location>
        <begin position="1049"/>
        <end position="1061"/>
    </location>
</feature>
<keyword evidence="18" id="KW-1185">Reference proteome</keyword>
<evidence type="ECO:0008006" key="19">
    <source>
        <dbReference type="Google" id="ProtNLM"/>
    </source>
</evidence>
<dbReference type="FunFam" id="3.30.40.10:FF:000006">
    <property type="entry name" value="CCR4-NOT transcription complex subunit 4"/>
    <property type="match status" value="1"/>
</dbReference>
<dbReference type="InterPro" id="IPR039780">
    <property type="entry name" value="Mot2"/>
</dbReference>
<evidence type="ECO:0000256" key="7">
    <source>
        <dbReference type="ARBA" id="ARBA00023015"/>
    </source>
</evidence>
<dbReference type="PANTHER" id="PTHR12603:SF0">
    <property type="entry name" value="CCR4-NOT TRANSCRIPTION COMPLEX SUBUNIT 4"/>
    <property type="match status" value="1"/>
</dbReference>
<proteinExistence type="predicted"/>
<evidence type="ECO:0000256" key="14">
    <source>
        <dbReference type="SAM" id="MobiDB-lite"/>
    </source>
</evidence>
<feature type="compositionally biased region" description="Polar residues" evidence="14">
    <location>
        <begin position="1123"/>
        <end position="1136"/>
    </location>
</feature>
<dbReference type="GO" id="GO:0016071">
    <property type="term" value="P:mRNA metabolic process"/>
    <property type="evidence" value="ECO:0007669"/>
    <property type="project" value="UniProtKB-ARBA"/>
</dbReference>
<reference evidence="17 18" key="1">
    <citation type="journal article" date="2018" name="Mol. Biol. Evol.">
        <title>Broad Genomic Sampling Reveals a Smut Pathogenic Ancestry of the Fungal Clade Ustilaginomycotina.</title>
        <authorList>
            <person name="Kijpornyongpan T."/>
            <person name="Mondo S.J."/>
            <person name="Barry K."/>
            <person name="Sandor L."/>
            <person name="Lee J."/>
            <person name="Lipzen A."/>
            <person name="Pangilinan J."/>
            <person name="LaButti K."/>
            <person name="Hainaut M."/>
            <person name="Henrissat B."/>
            <person name="Grigoriev I.V."/>
            <person name="Spatafora J.W."/>
            <person name="Aime M.C."/>
        </authorList>
    </citation>
    <scope>NUCLEOTIDE SEQUENCE [LARGE SCALE GENOMIC DNA]</scope>
    <source>
        <strain evidence="17 18">MCA 4658</strain>
    </source>
</reference>
<comment type="subcellular location">
    <subcellularLocation>
        <location evidence="1">Nucleus</location>
    </subcellularLocation>
</comment>
<feature type="coiled-coil region" evidence="13">
    <location>
        <begin position="158"/>
        <end position="185"/>
    </location>
</feature>
<dbReference type="InterPro" id="IPR013083">
    <property type="entry name" value="Znf_RING/FYVE/PHD"/>
</dbReference>
<keyword evidence="2" id="KW-0678">Repressor</keyword>
<dbReference type="PROSITE" id="PS50102">
    <property type="entry name" value="RRM"/>
    <property type="match status" value="1"/>
</dbReference>
<dbReference type="InterPro" id="IPR012677">
    <property type="entry name" value="Nucleotide-bd_a/b_plait_sf"/>
</dbReference>
<dbReference type="Pfam" id="PF14570">
    <property type="entry name" value="zf-RING_4"/>
    <property type="match status" value="1"/>
</dbReference>
<feature type="compositionally biased region" description="Polar residues" evidence="14">
    <location>
        <begin position="43"/>
        <end position="64"/>
    </location>
</feature>
<dbReference type="Gene3D" id="3.30.70.330">
    <property type="match status" value="1"/>
</dbReference>
<dbReference type="EMBL" id="KZ819361">
    <property type="protein sequence ID" value="PWN44486.1"/>
    <property type="molecule type" value="Genomic_DNA"/>
</dbReference>
<feature type="domain" description="RRM" evidence="16">
    <location>
        <begin position="192"/>
        <end position="284"/>
    </location>
</feature>
<dbReference type="PROSITE" id="PS50089">
    <property type="entry name" value="ZF_RING_2"/>
    <property type="match status" value="1"/>
</dbReference>
<evidence type="ECO:0000313" key="17">
    <source>
        <dbReference type="EMBL" id="PWN44486.1"/>
    </source>
</evidence>
<evidence type="ECO:0000259" key="15">
    <source>
        <dbReference type="PROSITE" id="PS50089"/>
    </source>
</evidence>
<dbReference type="FunFam" id="3.30.70.330:FF:000257">
    <property type="entry name" value="CCR4-NOT core complex subunit Not4"/>
    <property type="match status" value="1"/>
</dbReference>
<evidence type="ECO:0000256" key="4">
    <source>
        <dbReference type="ARBA" id="ARBA00022771"/>
    </source>
</evidence>
<organism evidence="17 18">
    <name type="scientific">Ceraceosorus guamensis</name>
    <dbReference type="NCBI Taxonomy" id="1522189"/>
    <lineage>
        <taxon>Eukaryota</taxon>
        <taxon>Fungi</taxon>
        <taxon>Dikarya</taxon>
        <taxon>Basidiomycota</taxon>
        <taxon>Ustilaginomycotina</taxon>
        <taxon>Exobasidiomycetes</taxon>
        <taxon>Ceraceosorales</taxon>
        <taxon>Ceraceosoraceae</taxon>
        <taxon>Ceraceosorus</taxon>
    </lineage>
</organism>
<feature type="compositionally biased region" description="Polar residues" evidence="14">
    <location>
        <begin position="1004"/>
        <end position="1031"/>
    </location>
</feature>
<keyword evidence="6 12" id="KW-0694">RNA-binding</keyword>
<evidence type="ECO:0000313" key="18">
    <source>
        <dbReference type="Proteomes" id="UP000245783"/>
    </source>
</evidence>
<feature type="domain" description="RING-type" evidence="15">
    <location>
        <begin position="97"/>
        <end position="140"/>
    </location>
</feature>
<dbReference type="Gene3D" id="3.30.40.10">
    <property type="entry name" value="Zinc/RING finger domain, C3HC4 (zinc finger)"/>
    <property type="match status" value="1"/>
</dbReference>
<feature type="compositionally biased region" description="Low complexity" evidence="14">
    <location>
        <begin position="977"/>
        <end position="993"/>
    </location>
</feature>
<evidence type="ECO:0000256" key="10">
    <source>
        <dbReference type="ARBA" id="ARBA00023242"/>
    </source>
</evidence>
<dbReference type="GO" id="GO:0010557">
    <property type="term" value="P:positive regulation of macromolecule biosynthetic process"/>
    <property type="evidence" value="ECO:0007669"/>
    <property type="project" value="UniProtKB-ARBA"/>
</dbReference>
<dbReference type="InterPro" id="IPR003954">
    <property type="entry name" value="RRM_euk-type"/>
</dbReference>
<feature type="compositionally biased region" description="Low complexity" evidence="14">
    <location>
        <begin position="938"/>
        <end position="954"/>
    </location>
</feature>
<feature type="compositionally biased region" description="Low complexity" evidence="14">
    <location>
        <begin position="445"/>
        <end position="481"/>
    </location>
</feature>
<dbReference type="GO" id="GO:0010629">
    <property type="term" value="P:negative regulation of gene expression"/>
    <property type="evidence" value="ECO:0007669"/>
    <property type="project" value="UniProtKB-ARBA"/>
</dbReference>
<dbReference type="GO" id="GO:0006401">
    <property type="term" value="P:RNA catabolic process"/>
    <property type="evidence" value="ECO:0007669"/>
    <property type="project" value="UniProtKB-ARBA"/>
</dbReference>
<feature type="compositionally biased region" description="Polar residues" evidence="14">
    <location>
        <begin position="429"/>
        <end position="439"/>
    </location>
</feature>
<evidence type="ECO:0000256" key="11">
    <source>
        <dbReference type="PROSITE-ProRule" id="PRU00175"/>
    </source>
</evidence>
<dbReference type="SUPFAM" id="SSF54928">
    <property type="entry name" value="RNA-binding domain, RBD"/>
    <property type="match status" value="1"/>
</dbReference>
<sequence length="1136" mass="118377">MRLATMPPRHHHSGGATIGNAGGGGSPFPPLGLAAAGAIPSGTHTPANNPSTSGDSEGNASSRTGLPPSTGKVDTAAAQSCRVQDAYWSEDEEDMDCPLCLEEIDLSDANFRPCPCGYQICRFCWHHIKQNLNGRCPACRRKYSDQAVEFTPMTPEEIKRLTLSKRQKEREKRELEQMNRRHLSNVRVVVRTLVYVTGLSPRLAREELIPTLRSNEYFGQYGRISKILISKRTTASKLVMGTSESALGVYITYHRKEDAARAIVAIDGSKGSDGRTLRASFGTTKYCTTYLRNLPCTVPTCTYLHEPGEETDTFTKEDLSTLRHATKDAEFKLKPSAAAIQAATQSTRRTDPFSSSGAPGSDSSAAAFGTTPEGSALPKTASWASAKAPGTPIAPTPALPVSGVIRDSELPSLAAATAAREAQRKASSHTKQSAKQQAAPSLDGSAPASPAPVNAALAAPTTPASTSKSRAAQRAATAVAANEPSAEPEPTELAEPSEGALKDPSTDMAPQAEPLPAQPDDLTSRRASDSSSGKAAQAGGGTSRPPGLAPPGLIKVSATASAEAPPGLGPPRVATPATNGEVASPPYQPSLSAQALLDDMRVRRDAGPRVSPFPSFEDTLRSFESGGDFSFNLSGDVQNSEKSGAGNAGMGASAAGSFLFGGPHGIAPFGTVPSGLTTGSVTFNGSADQAGVYNGSFDPFAEDAGKTIIALKGHGDDLAHDPAAGPFAAIDQMRRTLSEERAGDNGSNDDDGAADADTKQASRFGFAKRKESDVGAAGTSSPFLRPRSQLFSSAVPQTQSQSAYAGPPGLGSGGTASFESHGDPLAMNMRDNATNVLGSVLSDRRGPMGLQGKAQDVFSSPRLDHQARSGSSAQSQQYNAAQQYGQSHALPLNGFGSQNRHDSDFGSSARESPLLMHQQQHRTTGPPPGFGVPNNADQQHYAHSLQQQQHSQAQGRSNHGGSVAGVGYDFLAQLQRGSGPNNVGSGNGSNSRGQAFASPYADSMSAQQQQQRHGNGGPTNAATSPGASGNASEPLLAQIMAAAAARPRSNAGGAYGAQNAGTPGASGNEGMPFFDPAIMSMARSQQAQAQMHHHHQHPQHPQQQQQGQNNNAYAGAFSPFDSVPQQNAFGNFQQRH</sequence>
<evidence type="ECO:0000256" key="2">
    <source>
        <dbReference type="ARBA" id="ARBA00022491"/>
    </source>
</evidence>
<feature type="region of interest" description="Disordered" evidence="14">
    <location>
        <begin position="737"/>
        <end position="829"/>
    </location>
</feature>
<keyword evidence="9" id="KW-0804">Transcription</keyword>
<feature type="compositionally biased region" description="Gly residues" evidence="14">
    <location>
        <begin position="16"/>
        <end position="26"/>
    </location>
</feature>
<dbReference type="GO" id="GO:0061630">
    <property type="term" value="F:ubiquitin protein ligase activity"/>
    <property type="evidence" value="ECO:0007669"/>
    <property type="project" value="UniProtKB-ARBA"/>
</dbReference>
<evidence type="ECO:0000256" key="12">
    <source>
        <dbReference type="PROSITE-ProRule" id="PRU00176"/>
    </source>
</evidence>
<gene>
    <name evidence="17" type="ORF">IE81DRAFT_310750</name>
</gene>
<accession>A0A316W3M7</accession>
<feature type="compositionally biased region" description="Polar residues" evidence="14">
    <location>
        <begin position="789"/>
        <end position="803"/>
    </location>
</feature>
<dbReference type="PANTHER" id="PTHR12603">
    <property type="entry name" value="CCR4-NOT TRANSCRIPTION COMPLEX RELATED"/>
    <property type="match status" value="1"/>
</dbReference>
<feature type="region of interest" description="Disordered" evidence="14">
    <location>
        <begin position="1"/>
        <end position="77"/>
    </location>
</feature>
<evidence type="ECO:0000259" key="16">
    <source>
        <dbReference type="PROSITE" id="PS50102"/>
    </source>
</evidence>
<dbReference type="InterPro" id="IPR000504">
    <property type="entry name" value="RRM_dom"/>
</dbReference>
<dbReference type="InterPro" id="IPR039515">
    <property type="entry name" value="NOT4_mRING-HC-C4C4"/>
</dbReference>
<feature type="region of interest" description="Disordered" evidence="14">
    <location>
        <begin position="861"/>
        <end position="1031"/>
    </location>
</feature>
<evidence type="ECO:0000256" key="8">
    <source>
        <dbReference type="ARBA" id="ARBA00023054"/>
    </source>
</evidence>
<dbReference type="GO" id="GO:0003723">
    <property type="term" value="F:RNA binding"/>
    <property type="evidence" value="ECO:0007669"/>
    <property type="project" value="UniProtKB-UniRule"/>
</dbReference>
<dbReference type="OrthoDB" id="1923159at2759"/>
<evidence type="ECO:0000256" key="6">
    <source>
        <dbReference type="ARBA" id="ARBA00022884"/>
    </source>
</evidence>
<feature type="compositionally biased region" description="Low complexity" evidence="14">
    <location>
        <begin position="31"/>
        <end position="42"/>
    </location>
</feature>
<dbReference type="Proteomes" id="UP000245783">
    <property type="component" value="Unassembled WGS sequence"/>
</dbReference>
<feature type="compositionally biased region" description="Low complexity" evidence="14">
    <location>
        <begin position="336"/>
        <end position="368"/>
    </location>
</feature>
<evidence type="ECO:0000256" key="13">
    <source>
        <dbReference type="SAM" id="Coils"/>
    </source>
</evidence>
<evidence type="ECO:0000256" key="9">
    <source>
        <dbReference type="ARBA" id="ARBA00023163"/>
    </source>
</evidence>
<dbReference type="InterPro" id="IPR034261">
    <property type="entry name" value="CNOT4_RRM"/>
</dbReference>
<dbReference type="InParanoid" id="A0A316W3M7"/>
<dbReference type="SUPFAM" id="SSF57850">
    <property type="entry name" value="RING/U-box"/>
    <property type="match status" value="1"/>
</dbReference>
<dbReference type="GO" id="GO:0016567">
    <property type="term" value="P:protein ubiquitination"/>
    <property type="evidence" value="ECO:0007669"/>
    <property type="project" value="TreeGrafter"/>
</dbReference>
<dbReference type="GeneID" id="37034292"/>
<keyword evidence="4 11" id="KW-0863">Zinc-finger</keyword>
<feature type="region of interest" description="Disordered" evidence="14">
    <location>
        <begin position="336"/>
        <end position="394"/>
    </location>
</feature>
<dbReference type="SMART" id="SM00361">
    <property type="entry name" value="RRM_1"/>
    <property type="match status" value="1"/>
</dbReference>
<dbReference type="RefSeq" id="XP_025371646.1">
    <property type="nucleotide sequence ID" value="XM_025512422.1"/>
</dbReference>
<dbReference type="CDD" id="cd16618">
    <property type="entry name" value="mRING-HC-C4C4_CNOT4"/>
    <property type="match status" value="1"/>
</dbReference>
<dbReference type="GO" id="GO:0008270">
    <property type="term" value="F:zinc ion binding"/>
    <property type="evidence" value="ECO:0007669"/>
    <property type="project" value="UniProtKB-KW"/>
</dbReference>